<comment type="similarity">
    <text evidence="9">Belongs to the peptidase M15D family.</text>
</comment>
<dbReference type="Pfam" id="PF01427">
    <property type="entry name" value="Peptidase_M15"/>
    <property type="match status" value="1"/>
</dbReference>
<keyword evidence="2 9" id="KW-0645">Protease</keyword>
<dbReference type="PANTHER" id="PTHR43126:SF1">
    <property type="entry name" value="D-ALANYL-D-ALANINE DIPEPTIDASE"/>
    <property type="match status" value="1"/>
</dbReference>
<keyword evidence="5 9" id="KW-0862">Zinc</keyword>
<proteinExistence type="inferred from homology"/>
<organism evidence="10 11">
    <name type="scientific">Aliidongia dinghuensis</name>
    <dbReference type="NCBI Taxonomy" id="1867774"/>
    <lineage>
        <taxon>Bacteria</taxon>
        <taxon>Pseudomonadati</taxon>
        <taxon>Pseudomonadota</taxon>
        <taxon>Alphaproteobacteria</taxon>
        <taxon>Rhodospirillales</taxon>
        <taxon>Dongiaceae</taxon>
        <taxon>Aliidongia</taxon>
    </lineage>
</organism>
<dbReference type="GO" id="GO:0071555">
    <property type="term" value="P:cell wall organization"/>
    <property type="evidence" value="ECO:0007669"/>
    <property type="project" value="UniProtKB-KW"/>
</dbReference>
<keyword evidence="8" id="KW-0961">Cell wall biogenesis/degradation</keyword>
<feature type="active site" description="Proton donor/acceptor" evidence="9">
    <location>
        <position position="156"/>
    </location>
</feature>
<keyword evidence="3 9" id="KW-0479">Metal-binding</keyword>
<comment type="caution">
    <text evidence="10">The sequence shown here is derived from an EMBL/GenBank/DDBJ whole genome shotgun (WGS) entry which is preliminary data.</text>
</comment>
<comment type="function">
    <text evidence="9">Catalyzes hydrolysis of the D-alanyl-D-alanine dipeptide.</text>
</comment>
<keyword evidence="4 9" id="KW-0378">Hydrolase</keyword>
<evidence type="ECO:0000256" key="6">
    <source>
        <dbReference type="ARBA" id="ARBA00022997"/>
    </source>
</evidence>
<feature type="binding site" evidence="9">
    <location>
        <position position="92"/>
    </location>
    <ligand>
        <name>Zn(2+)</name>
        <dbReference type="ChEBI" id="CHEBI:29105"/>
        <note>catalytic</note>
    </ligand>
</feature>
<reference evidence="10" key="1">
    <citation type="journal article" date="2014" name="Int. J. Syst. Evol. Microbiol.">
        <title>Complete genome sequence of Corynebacterium casei LMG S-19264T (=DSM 44701T), isolated from a smear-ripened cheese.</title>
        <authorList>
            <consortium name="US DOE Joint Genome Institute (JGI-PGF)"/>
            <person name="Walter F."/>
            <person name="Albersmeier A."/>
            <person name="Kalinowski J."/>
            <person name="Ruckert C."/>
        </authorList>
    </citation>
    <scope>NUCLEOTIDE SEQUENCE</scope>
    <source>
        <strain evidence="10">CGMCC 1.15725</strain>
    </source>
</reference>
<evidence type="ECO:0000256" key="3">
    <source>
        <dbReference type="ARBA" id="ARBA00022723"/>
    </source>
</evidence>
<evidence type="ECO:0000256" key="9">
    <source>
        <dbReference type="HAMAP-Rule" id="MF_01924"/>
    </source>
</evidence>
<evidence type="ECO:0000256" key="4">
    <source>
        <dbReference type="ARBA" id="ARBA00022801"/>
    </source>
</evidence>
<evidence type="ECO:0000313" key="11">
    <source>
        <dbReference type="Proteomes" id="UP000646365"/>
    </source>
</evidence>
<dbReference type="NCBIfam" id="NF007557">
    <property type="entry name" value="PRK10178.1"/>
    <property type="match status" value="1"/>
</dbReference>
<keyword evidence="11" id="KW-1185">Reference proteome</keyword>
<gene>
    <name evidence="10" type="primary">vanX</name>
    <name evidence="9" type="synonym">ddpX</name>
    <name evidence="10" type="ORF">GCM10011611_55960</name>
</gene>
<evidence type="ECO:0000256" key="7">
    <source>
        <dbReference type="ARBA" id="ARBA00023049"/>
    </source>
</evidence>
<dbReference type="InterPro" id="IPR000755">
    <property type="entry name" value="A_A_dipeptidase"/>
</dbReference>
<dbReference type="CDD" id="cd14840">
    <property type="entry name" value="D-Ala-D-Ala_dipeptidase_Aad"/>
    <property type="match status" value="1"/>
</dbReference>
<dbReference type="GO" id="GO:0160237">
    <property type="term" value="F:D-Ala-D-Ala dipeptidase activity"/>
    <property type="evidence" value="ECO:0007669"/>
    <property type="project" value="UniProtKB-EC"/>
</dbReference>
<name>A0A8J3E7J2_9PROT</name>
<keyword evidence="6 9" id="KW-0224">Dipeptidase</keyword>
<reference evidence="10" key="2">
    <citation type="submission" date="2020-09" db="EMBL/GenBank/DDBJ databases">
        <authorList>
            <person name="Sun Q."/>
            <person name="Zhou Y."/>
        </authorList>
    </citation>
    <scope>NUCLEOTIDE SEQUENCE</scope>
    <source>
        <strain evidence="10">CGMCC 1.15725</strain>
    </source>
</reference>
<dbReference type="GO" id="GO:0008237">
    <property type="term" value="F:metallopeptidase activity"/>
    <property type="evidence" value="ECO:0007669"/>
    <property type="project" value="UniProtKB-KW"/>
</dbReference>
<feature type="binding site" evidence="9">
    <location>
        <position position="99"/>
    </location>
    <ligand>
        <name>Zn(2+)</name>
        <dbReference type="ChEBI" id="CHEBI:29105"/>
        <note>catalytic</note>
    </ligand>
</feature>
<evidence type="ECO:0000256" key="2">
    <source>
        <dbReference type="ARBA" id="ARBA00022670"/>
    </source>
</evidence>
<accession>A0A8J3E7J2</accession>
<sequence length="171" mass="18777">MQLLEIHHPAIDVALAYATADNITGRPLYEHARALLHPDAHAALMRAAELASAQGLRLRVYDAYRPAAVQQALWDVLPDPTFVADPRKGSAHTRGVAVDLTLTDEAGVPLDMGTGFDEMTSRSFHARTDIPVASLQNRSLLLGTMAAAGWAHNPREWWHYNLPDPGRYPLV</sequence>
<dbReference type="InterPro" id="IPR009045">
    <property type="entry name" value="Zn_M74/Hedgehog-like"/>
</dbReference>
<dbReference type="RefSeq" id="WP_189051465.1">
    <property type="nucleotide sequence ID" value="NZ_BMJQ01000018.1"/>
</dbReference>
<dbReference type="GO" id="GO:0008270">
    <property type="term" value="F:zinc ion binding"/>
    <property type="evidence" value="ECO:0007669"/>
    <property type="project" value="UniProtKB-UniRule"/>
</dbReference>
<comment type="catalytic activity">
    <reaction evidence="1 9">
        <text>D-alanyl-D-alanine + H2O = 2 D-alanine</text>
        <dbReference type="Rhea" id="RHEA:20661"/>
        <dbReference type="ChEBI" id="CHEBI:15377"/>
        <dbReference type="ChEBI" id="CHEBI:57416"/>
        <dbReference type="ChEBI" id="CHEBI:57822"/>
        <dbReference type="EC" id="3.4.13.22"/>
    </reaction>
</comment>
<keyword evidence="7 9" id="KW-0482">Metalloprotease</keyword>
<dbReference type="EMBL" id="BMJQ01000018">
    <property type="protein sequence ID" value="GGF42328.1"/>
    <property type="molecule type" value="Genomic_DNA"/>
</dbReference>
<dbReference type="AlphaFoldDB" id="A0A8J3E7J2"/>
<dbReference type="SUPFAM" id="SSF55166">
    <property type="entry name" value="Hedgehog/DD-peptidase"/>
    <property type="match status" value="1"/>
</dbReference>
<dbReference type="PIRSF" id="PIRSF026671">
    <property type="entry name" value="AA_dipeptidase"/>
    <property type="match status" value="1"/>
</dbReference>
<feature type="binding site" evidence="9">
    <location>
        <position position="159"/>
    </location>
    <ligand>
        <name>Zn(2+)</name>
        <dbReference type="ChEBI" id="CHEBI:29105"/>
        <note>catalytic</note>
    </ligand>
</feature>
<dbReference type="HAMAP" id="MF_01924">
    <property type="entry name" value="A_A_dipeptidase"/>
    <property type="match status" value="1"/>
</dbReference>
<protein>
    <recommendedName>
        <fullName evidence="9">D-alanyl-D-alanine dipeptidase</fullName>
        <shortName evidence="9">D-Ala-D-Ala dipeptidase</shortName>
        <ecNumber evidence="9">3.4.13.22</ecNumber>
    </recommendedName>
</protein>
<evidence type="ECO:0000313" key="10">
    <source>
        <dbReference type="EMBL" id="GGF42328.1"/>
    </source>
</evidence>
<dbReference type="Gene3D" id="3.30.1380.10">
    <property type="match status" value="1"/>
</dbReference>
<dbReference type="PANTHER" id="PTHR43126">
    <property type="entry name" value="D-ALANYL-D-ALANINE DIPEPTIDASE"/>
    <property type="match status" value="1"/>
</dbReference>
<evidence type="ECO:0000256" key="8">
    <source>
        <dbReference type="ARBA" id="ARBA00023316"/>
    </source>
</evidence>
<evidence type="ECO:0000256" key="5">
    <source>
        <dbReference type="ARBA" id="ARBA00022833"/>
    </source>
</evidence>
<comment type="cofactor">
    <cofactor evidence="9">
        <name>Zn(2+)</name>
        <dbReference type="ChEBI" id="CHEBI:29105"/>
    </cofactor>
    <text evidence="9">Binds 1 zinc ion per subunit.</text>
</comment>
<dbReference type="EC" id="3.4.13.22" evidence="9"/>
<feature type="site" description="Transition state stabilizer" evidence="9">
    <location>
        <position position="65"/>
    </location>
</feature>
<dbReference type="GO" id="GO:0006508">
    <property type="term" value="P:proteolysis"/>
    <property type="evidence" value="ECO:0007669"/>
    <property type="project" value="UniProtKB-KW"/>
</dbReference>
<dbReference type="Proteomes" id="UP000646365">
    <property type="component" value="Unassembled WGS sequence"/>
</dbReference>
<evidence type="ECO:0000256" key="1">
    <source>
        <dbReference type="ARBA" id="ARBA00001362"/>
    </source>
</evidence>